<proteinExistence type="predicted"/>
<accession>A0A2J6QE33</accession>
<dbReference type="Proteomes" id="UP000235672">
    <property type="component" value="Unassembled WGS sequence"/>
</dbReference>
<dbReference type="SUPFAM" id="SSF51905">
    <property type="entry name" value="FAD/NAD(P)-binding domain"/>
    <property type="match status" value="1"/>
</dbReference>
<reference evidence="1 2" key="1">
    <citation type="submission" date="2016-05" db="EMBL/GenBank/DDBJ databases">
        <title>A degradative enzymes factory behind the ericoid mycorrhizal symbiosis.</title>
        <authorList>
            <consortium name="DOE Joint Genome Institute"/>
            <person name="Martino E."/>
            <person name="Morin E."/>
            <person name="Grelet G."/>
            <person name="Kuo A."/>
            <person name="Kohler A."/>
            <person name="Daghino S."/>
            <person name="Barry K."/>
            <person name="Choi C."/>
            <person name="Cichocki N."/>
            <person name="Clum A."/>
            <person name="Copeland A."/>
            <person name="Hainaut M."/>
            <person name="Haridas S."/>
            <person name="Labutti K."/>
            <person name="Lindquist E."/>
            <person name="Lipzen A."/>
            <person name="Khouja H.-R."/>
            <person name="Murat C."/>
            <person name="Ohm R."/>
            <person name="Olson A."/>
            <person name="Spatafora J."/>
            <person name="Veneault-Fourrey C."/>
            <person name="Henrissat B."/>
            <person name="Grigoriev I."/>
            <person name="Martin F."/>
            <person name="Perotto S."/>
        </authorList>
    </citation>
    <scope>NUCLEOTIDE SEQUENCE [LARGE SCALE GENOMIC DNA]</scope>
    <source>
        <strain evidence="1 2">UAMH 7357</strain>
    </source>
</reference>
<name>A0A2J6QE33_9HELO</name>
<sequence>MPHAHHEGNPVRKPEEVNAYLVGGGIASLTAAVHLIQDAKVPANQIHILESGPLPGGSMDGAGNAETAYILRGGRMLNFSYLCTYDLLSKVPSLSDPSKTIMDVSRMGLNAKERADLLQIAAETEKTLGTKRIDECFTKEFFDTKFWYMWDTMFAFQPWHSAVEFKRYLHRFIQEFPRINSLAGVDRTPYNQYDSIILPIETYLKSQGVDFHYETRVNSLSFHPGSAITVSEIHFASTKDGKTGLIHVEPHDLVFLTIGSMTSCSSLGTNTTSPKPLPAVEEALKAPDGAWQLWSSLAKPELNPHYSAFGNPSNFYSRINESNWLSFTVTLKSPEFLSHLETVTGNKAGTGALVTFKDSNWLMSIVVPHQPHFINQPSDVQVFWGYGLFPSAPGNIVHKPMQECSGAEIMQELLGHLNFPEHPALENSITIPCSMPYITAQFLTRKHGDRPEVIPHGSTNLALMGQFVEVPRDTVFTVEYSVRCAQIAVHELMGTKEKPKDIYRGEHNVKFLVEALKMLLT</sequence>
<protein>
    <submittedName>
        <fullName evidence="1">Myosin-cross-reactive antigen</fullName>
    </submittedName>
</protein>
<dbReference type="GO" id="GO:0050151">
    <property type="term" value="F:oleate hydratase activity"/>
    <property type="evidence" value="ECO:0007669"/>
    <property type="project" value="InterPro"/>
</dbReference>
<gene>
    <name evidence="1" type="ORF">NA56DRAFT_620785</name>
</gene>
<dbReference type="InterPro" id="IPR036188">
    <property type="entry name" value="FAD/NAD-bd_sf"/>
</dbReference>
<dbReference type="Pfam" id="PF06100">
    <property type="entry name" value="MCRA"/>
    <property type="match status" value="1"/>
</dbReference>
<dbReference type="EMBL" id="KZ613472">
    <property type="protein sequence ID" value="PMD24523.1"/>
    <property type="molecule type" value="Genomic_DNA"/>
</dbReference>
<dbReference type="InterPro" id="IPR010354">
    <property type="entry name" value="Oleate_hydratase"/>
</dbReference>
<dbReference type="AlphaFoldDB" id="A0A2J6QE33"/>
<keyword evidence="2" id="KW-1185">Reference proteome</keyword>
<dbReference type="Gene3D" id="3.30.9.80">
    <property type="match status" value="1"/>
</dbReference>
<dbReference type="Gene3D" id="3.50.50.60">
    <property type="entry name" value="FAD/NAD(P)-binding domain"/>
    <property type="match status" value="2"/>
</dbReference>
<dbReference type="OrthoDB" id="545169at2759"/>
<evidence type="ECO:0000313" key="2">
    <source>
        <dbReference type="Proteomes" id="UP000235672"/>
    </source>
</evidence>
<dbReference type="GO" id="GO:0006631">
    <property type="term" value="P:fatty acid metabolic process"/>
    <property type="evidence" value="ECO:0007669"/>
    <property type="project" value="InterPro"/>
</dbReference>
<evidence type="ECO:0000313" key="1">
    <source>
        <dbReference type="EMBL" id="PMD24523.1"/>
    </source>
</evidence>
<organism evidence="1 2">
    <name type="scientific">Hyaloscypha hepaticicola</name>
    <dbReference type="NCBI Taxonomy" id="2082293"/>
    <lineage>
        <taxon>Eukaryota</taxon>
        <taxon>Fungi</taxon>
        <taxon>Dikarya</taxon>
        <taxon>Ascomycota</taxon>
        <taxon>Pezizomycotina</taxon>
        <taxon>Leotiomycetes</taxon>
        <taxon>Helotiales</taxon>
        <taxon>Hyaloscyphaceae</taxon>
        <taxon>Hyaloscypha</taxon>
    </lineage>
</organism>
<dbReference type="PANTHER" id="PTHR37417:SF2">
    <property type="entry name" value="67 KDA MYOSIN-CROSS-REACTIVE ANTIGEN FAMILY PROTEIN (AFU_ORTHOLOGUE AFUA_5G09970)"/>
    <property type="match status" value="1"/>
</dbReference>
<dbReference type="PANTHER" id="PTHR37417">
    <property type="entry name" value="67 KDA MYOSIN-CROSS-REACTIVE ANTIGEN FAMILY PROTEIN (AFU_ORTHOLOGUE AFUA_5G09970)"/>
    <property type="match status" value="1"/>
</dbReference>
<dbReference type="GO" id="GO:0071949">
    <property type="term" value="F:FAD binding"/>
    <property type="evidence" value="ECO:0007669"/>
    <property type="project" value="InterPro"/>
</dbReference>
<dbReference type="STRING" id="1745343.A0A2J6QE33"/>